<dbReference type="InterPro" id="IPR012337">
    <property type="entry name" value="RNaseH-like_sf"/>
</dbReference>
<reference evidence="1" key="1">
    <citation type="submission" date="2023-08" db="EMBL/GenBank/DDBJ databases">
        <authorList>
            <person name="Alioto T."/>
            <person name="Alioto T."/>
            <person name="Gomez Garrido J."/>
        </authorList>
    </citation>
    <scope>NUCLEOTIDE SEQUENCE</scope>
</reference>
<dbReference type="SUPFAM" id="SSF53098">
    <property type="entry name" value="Ribonuclease H-like"/>
    <property type="match status" value="1"/>
</dbReference>
<gene>
    <name evidence="1" type="ORF">OCTVUL_1B005430</name>
</gene>
<dbReference type="PANTHER" id="PTHR40866:SF1">
    <property type="entry name" value="BED-TYPE DOMAIN-CONTAINING PROTEIN"/>
    <property type="match status" value="1"/>
</dbReference>
<protein>
    <submittedName>
        <fullName evidence="1">XP_014786661.1PREDICTED: uncharacterized protein LOC106880990</fullName>
    </submittedName>
</protein>
<proteinExistence type="predicted"/>
<evidence type="ECO:0000313" key="1">
    <source>
        <dbReference type="EMBL" id="CAI9729023.1"/>
    </source>
</evidence>
<dbReference type="EMBL" id="OX597823">
    <property type="protein sequence ID" value="CAI9729023.1"/>
    <property type="molecule type" value="Genomic_DNA"/>
</dbReference>
<sequence>MEKLNQELDKKISEELPSKVSLVIDGWTKGSKYLIGLFASYSCNYQNDYCTVSLVFSPMVSETSFTASDYVEFIEYVLSVYNKNSENVVAITGDNTGVNKSIANLCRIPLIGCASHKFNLAVSAYLDKQEVLLDIINMLLSKLKSLKLAGKLREKTPLQTIQRNKTLWSSNYDMIERYIQLKPFLDSFQGDPKLVDYLLSPRDHNDLQTLEDNLDINESFYNRYCYIWRLDTEQHEFEKTDNAIAYKETNKCFIIDIAIIGEHNTAPKEFQNIDNYSELM</sequence>
<keyword evidence="2" id="KW-1185">Reference proteome</keyword>
<dbReference type="AlphaFoldDB" id="A0AA36FBQ7"/>
<evidence type="ECO:0000313" key="2">
    <source>
        <dbReference type="Proteomes" id="UP001162480"/>
    </source>
</evidence>
<name>A0AA36FBQ7_OCTVU</name>
<organism evidence="1 2">
    <name type="scientific">Octopus vulgaris</name>
    <name type="common">Common octopus</name>
    <dbReference type="NCBI Taxonomy" id="6645"/>
    <lineage>
        <taxon>Eukaryota</taxon>
        <taxon>Metazoa</taxon>
        <taxon>Spiralia</taxon>
        <taxon>Lophotrochozoa</taxon>
        <taxon>Mollusca</taxon>
        <taxon>Cephalopoda</taxon>
        <taxon>Coleoidea</taxon>
        <taxon>Octopodiformes</taxon>
        <taxon>Octopoda</taxon>
        <taxon>Incirrata</taxon>
        <taxon>Octopodidae</taxon>
        <taxon>Octopus</taxon>
    </lineage>
</organism>
<dbReference type="Proteomes" id="UP001162480">
    <property type="component" value="Chromosome 10"/>
</dbReference>
<dbReference type="PANTHER" id="PTHR40866">
    <property type="entry name" value="BED-TYPE DOMAIN-CONTAINING PROTEIN"/>
    <property type="match status" value="1"/>
</dbReference>
<accession>A0AA36FBQ7</accession>